<dbReference type="AlphaFoldDB" id="A0A127M4L3"/>
<dbReference type="Proteomes" id="UP000074119">
    <property type="component" value="Chromosome"/>
</dbReference>
<dbReference type="Gene3D" id="3.90.930.50">
    <property type="match status" value="1"/>
</dbReference>
<dbReference type="Gene3D" id="1.10.150.690">
    <property type="entry name" value="DUF2063"/>
    <property type="match status" value="1"/>
</dbReference>
<accession>A0A127M4L3</accession>
<dbReference type="Pfam" id="PF22106">
    <property type="entry name" value="NGO1945_C"/>
    <property type="match status" value="1"/>
</dbReference>
<evidence type="ECO:0000259" key="2">
    <source>
        <dbReference type="Pfam" id="PF22106"/>
    </source>
</evidence>
<evidence type="ECO:0000259" key="1">
    <source>
        <dbReference type="Pfam" id="PF09836"/>
    </source>
</evidence>
<proteinExistence type="predicted"/>
<dbReference type="InterPro" id="IPR044922">
    <property type="entry name" value="DUF2063_N_sf"/>
</dbReference>
<evidence type="ECO:0000313" key="3">
    <source>
        <dbReference type="EMBL" id="AMO68180.1"/>
    </source>
</evidence>
<reference evidence="3 4" key="1">
    <citation type="submission" date="2015-12" db="EMBL/GenBank/DDBJ databases">
        <authorList>
            <person name="Shamseldin A."/>
            <person name="Moawad H."/>
            <person name="Abd El-Rahim W.M."/>
            <person name="Sadowsky M.J."/>
        </authorList>
    </citation>
    <scope>NUCLEOTIDE SEQUENCE [LARGE SCALE GENOMIC DNA]</scope>
    <source>
        <strain evidence="3 4">SM2</strain>
    </source>
</reference>
<dbReference type="STRING" id="1470434.AZF00_07630"/>
<dbReference type="KEGG" id="zal:AZF00_07630"/>
<feature type="domain" description="Putative DNA-binding" evidence="1">
    <location>
        <begin position="6"/>
        <end position="92"/>
    </location>
</feature>
<organism evidence="3 4">
    <name type="scientific">Zhongshania aliphaticivorans</name>
    <dbReference type="NCBI Taxonomy" id="1470434"/>
    <lineage>
        <taxon>Bacteria</taxon>
        <taxon>Pseudomonadati</taxon>
        <taxon>Pseudomonadota</taxon>
        <taxon>Gammaproteobacteria</taxon>
        <taxon>Cellvibrionales</taxon>
        <taxon>Spongiibacteraceae</taxon>
        <taxon>Zhongshania</taxon>
    </lineage>
</organism>
<dbReference type="InterPro" id="IPR018640">
    <property type="entry name" value="DUF2063"/>
</dbReference>
<dbReference type="EMBL" id="CP014544">
    <property type="protein sequence ID" value="AMO68180.1"/>
    <property type="molecule type" value="Genomic_DNA"/>
</dbReference>
<name>A0A127M4L3_9GAMM</name>
<dbReference type="Pfam" id="PF09836">
    <property type="entry name" value="DUF2063"/>
    <property type="match status" value="1"/>
</dbReference>
<gene>
    <name evidence="3" type="ORF">AZF00_07630</name>
</gene>
<protein>
    <submittedName>
        <fullName evidence="3">Uncharacterized protein</fullName>
    </submittedName>
</protein>
<dbReference type="InterPro" id="IPR054098">
    <property type="entry name" value="NGO1945-like_C"/>
</dbReference>
<sequence length="245" mass="28078">MMAFQQIQASMTRFVRDPDTCSGPEGIEARRMAIYRDLFFNNIEGFLSNGFPVCRSLYCDDAWYSLVRDFMCRHRCQSPYFLQIAEEFLAYLGEERDSQTDPVFLRELAHYEWVELALDIAEQELPPAVPVGDVLKLCWAVSPLAWSLAYQFPVQHISGDFQPTAPSAEPTFIVVYRNRQDEVQFLEINQVTARLLSIIVERPELNGAEILAEIARELHVEYASVVGFGSEILAQMRELDILLVN</sequence>
<dbReference type="RefSeq" id="WP_008247571.1">
    <property type="nucleotide sequence ID" value="NZ_CP014544.1"/>
</dbReference>
<evidence type="ECO:0000313" key="4">
    <source>
        <dbReference type="Proteomes" id="UP000074119"/>
    </source>
</evidence>
<feature type="domain" description="NGO1945-like C-terminal" evidence="2">
    <location>
        <begin position="142"/>
        <end position="237"/>
    </location>
</feature>